<dbReference type="PATRIC" id="fig|405446.3.peg.1926"/>
<dbReference type="PANTHER" id="PTHR30373:SF8">
    <property type="entry name" value="BLL7265 PROTEIN"/>
    <property type="match status" value="1"/>
</dbReference>
<evidence type="ECO:0000313" key="4">
    <source>
        <dbReference type="Proteomes" id="UP000051863"/>
    </source>
</evidence>
<dbReference type="Gene3D" id="3.10.310.50">
    <property type="match status" value="1"/>
</dbReference>
<protein>
    <submittedName>
        <fullName evidence="3">Membrane protein</fullName>
    </submittedName>
</protein>
<dbReference type="AlphaFoldDB" id="A0A0R0CDB4"/>
<dbReference type="Proteomes" id="UP000051863">
    <property type="component" value="Unassembled WGS sequence"/>
</dbReference>
<evidence type="ECO:0000259" key="2">
    <source>
        <dbReference type="Pfam" id="PF04536"/>
    </source>
</evidence>
<feature type="region of interest" description="Disordered" evidence="1">
    <location>
        <begin position="143"/>
        <end position="163"/>
    </location>
</feature>
<name>A0A0R0CDB4_9GAMM</name>
<accession>A0A0R0CDB4</accession>
<proteinExistence type="predicted"/>
<dbReference type="PANTHER" id="PTHR30373">
    <property type="entry name" value="UPF0603 PROTEIN YGCG"/>
    <property type="match status" value="1"/>
</dbReference>
<dbReference type="InterPro" id="IPR007621">
    <property type="entry name" value="TPM_dom"/>
</dbReference>
<comment type="caution">
    <text evidence="3">The sequence shown here is derived from an EMBL/GenBank/DDBJ whole genome shotgun (WGS) entry which is preliminary data.</text>
</comment>
<evidence type="ECO:0000256" key="1">
    <source>
        <dbReference type="SAM" id="MobiDB-lite"/>
    </source>
</evidence>
<sequence>MRWLRHFFAPSAHAAFPETSLDRIAHAIAEGERLHGGQVMFAVESDLPLALLWKGTSARERAEHAFAVLRTWDTEANNGVLIYLLLADHAIEIVADRGLQARVDAAQWQLICDHLRQQLNGNSQEAAVLAAVEEVSQLLAAHFPPDPAGRQRNELPDRPQVFG</sequence>
<dbReference type="Pfam" id="PF04536">
    <property type="entry name" value="TPM_phosphatase"/>
    <property type="match status" value="1"/>
</dbReference>
<organism evidence="3 4">
    <name type="scientific">Stenotrophomonas terrae</name>
    <dbReference type="NCBI Taxonomy" id="405446"/>
    <lineage>
        <taxon>Bacteria</taxon>
        <taxon>Pseudomonadati</taxon>
        <taxon>Pseudomonadota</taxon>
        <taxon>Gammaproteobacteria</taxon>
        <taxon>Lysobacterales</taxon>
        <taxon>Lysobacteraceae</taxon>
        <taxon>Stenotrophomonas</taxon>
    </lineage>
</organism>
<reference evidence="3 4" key="1">
    <citation type="submission" date="2015-05" db="EMBL/GenBank/DDBJ databases">
        <title>Genome sequencing and analysis of members of genus Stenotrophomonas.</title>
        <authorList>
            <person name="Patil P.P."/>
            <person name="Midha S."/>
            <person name="Patil P.B."/>
        </authorList>
    </citation>
    <scope>NUCLEOTIDE SEQUENCE [LARGE SCALE GENOMIC DNA]</scope>
    <source>
        <strain evidence="3 4">DSM 18941</strain>
    </source>
</reference>
<dbReference type="EMBL" id="LDJJ01000039">
    <property type="protein sequence ID" value="KRG66854.1"/>
    <property type="molecule type" value="Genomic_DNA"/>
</dbReference>
<evidence type="ECO:0000313" key="3">
    <source>
        <dbReference type="EMBL" id="KRG66854.1"/>
    </source>
</evidence>
<dbReference type="RefSeq" id="WP_057628964.1">
    <property type="nucleotide sequence ID" value="NZ_LDJJ01000039.1"/>
</dbReference>
<dbReference type="OrthoDB" id="5683663at2"/>
<keyword evidence="4" id="KW-1185">Reference proteome</keyword>
<gene>
    <name evidence="3" type="ORF">ABB27_12120</name>
</gene>
<feature type="domain" description="TPM" evidence="2">
    <location>
        <begin position="20"/>
        <end position="137"/>
    </location>
</feature>